<evidence type="ECO:0000256" key="1">
    <source>
        <dbReference type="ARBA" id="ARBA00022630"/>
    </source>
</evidence>
<proteinExistence type="predicted"/>
<dbReference type="GO" id="GO:0018580">
    <property type="term" value="F:nitronate monooxygenase activity"/>
    <property type="evidence" value="ECO:0007669"/>
    <property type="project" value="InterPro"/>
</dbReference>
<sequence>MSDLQRLLGCREPIFNASMAGAAGGALAAAVSQAGGVGMIGSPAAPKTEWIEQQVQHVASLSTPWGVGFMAWALEADLYPLEAFLDFGPSLVTLSFGDVSRAAALAHEAGVLTAMQVGNATDLERAMADDIDIIIARGGEGGGHGRNEAGTLPLLQLATAQQQKPVIAAGGIGTARGVAAVLAAGASAAWVGTRFLAASEATGHKNVKDAVQQAGLDDTTYTRAFDVAQQLPWAPEFGGRALRNEFSDTHADLSTWAPDEQLRLEMQEARAEARTSMAPVYAGEAVQFIGSVQSAAEVMAELAGFRKVLADAASRFA</sequence>
<comment type="caution">
    <text evidence="4">The sequence shown here is derived from an EMBL/GenBank/DDBJ whole genome shotgun (WGS) entry which is preliminary data.</text>
</comment>
<gene>
    <name evidence="4" type="ORF">CIK84_13730</name>
</gene>
<dbReference type="PANTHER" id="PTHR32332">
    <property type="entry name" value="2-NITROPROPANE DIOXYGENASE"/>
    <property type="match status" value="1"/>
</dbReference>
<dbReference type="GO" id="GO:0006207">
    <property type="term" value="P:'de novo' pyrimidine nucleobase biosynthetic process"/>
    <property type="evidence" value="ECO:0007669"/>
    <property type="project" value="InterPro"/>
</dbReference>
<evidence type="ECO:0000256" key="2">
    <source>
        <dbReference type="ARBA" id="ARBA00022643"/>
    </source>
</evidence>
<keyword evidence="2" id="KW-0288">FMN</keyword>
<dbReference type="InterPro" id="IPR013785">
    <property type="entry name" value="Aldolase_TIM"/>
</dbReference>
<dbReference type="PROSITE" id="PS00912">
    <property type="entry name" value="DHODEHASE_2"/>
    <property type="match status" value="1"/>
</dbReference>
<keyword evidence="1" id="KW-0285">Flavoprotein</keyword>
<dbReference type="SUPFAM" id="SSF51412">
    <property type="entry name" value="Inosine monophosphate dehydrogenase (IMPDH)"/>
    <property type="match status" value="1"/>
</dbReference>
<dbReference type="Pfam" id="PF03060">
    <property type="entry name" value="NMO"/>
    <property type="match status" value="1"/>
</dbReference>
<dbReference type="GO" id="GO:0016627">
    <property type="term" value="F:oxidoreductase activity, acting on the CH-CH group of donors"/>
    <property type="evidence" value="ECO:0007669"/>
    <property type="project" value="InterPro"/>
</dbReference>
<name>A0A2N7S0M5_9MICC</name>
<evidence type="ECO:0000313" key="4">
    <source>
        <dbReference type="EMBL" id="PMQ19700.1"/>
    </source>
</evidence>
<dbReference type="PANTHER" id="PTHR32332:SF31">
    <property type="entry name" value="2-NITROPROPANE DIOXYGENASE FAMILY, PUTATIVE (AFU_ORTHOLOGUE AFUA_2G09850)-RELATED"/>
    <property type="match status" value="1"/>
</dbReference>
<dbReference type="AlphaFoldDB" id="A0A2N7S0M5"/>
<dbReference type="InterPro" id="IPR004136">
    <property type="entry name" value="NMO"/>
</dbReference>
<organism evidence="4 5">
    <name type="scientific">Glutamicibacter arilaitensis</name>
    <dbReference type="NCBI Taxonomy" id="256701"/>
    <lineage>
        <taxon>Bacteria</taxon>
        <taxon>Bacillati</taxon>
        <taxon>Actinomycetota</taxon>
        <taxon>Actinomycetes</taxon>
        <taxon>Micrococcales</taxon>
        <taxon>Micrococcaceae</taxon>
        <taxon>Glutamicibacter</taxon>
    </lineage>
</organism>
<dbReference type="Proteomes" id="UP000235739">
    <property type="component" value="Unassembled WGS sequence"/>
</dbReference>
<keyword evidence="3" id="KW-0560">Oxidoreductase</keyword>
<dbReference type="RefSeq" id="WP_102598775.1">
    <property type="nucleotide sequence ID" value="NZ_JABUYH010000019.1"/>
</dbReference>
<accession>A0A2N7S0M5</accession>
<dbReference type="CDD" id="cd04730">
    <property type="entry name" value="NPD_like"/>
    <property type="match status" value="1"/>
</dbReference>
<dbReference type="InterPro" id="IPR001295">
    <property type="entry name" value="Dihydroorotate_DH_CS"/>
</dbReference>
<reference evidence="4 5" key="1">
    <citation type="journal article" date="2017" name="Elife">
        <title>Extensive horizontal gene transfer in cheese-associated bacteria.</title>
        <authorList>
            <person name="Bonham K.S."/>
            <person name="Wolfe B.E."/>
            <person name="Dutton R.J."/>
        </authorList>
    </citation>
    <scope>NUCLEOTIDE SEQUENCE [LARGE SCALE GENOMIC DNA]</scope>
    <source>
        <strain evidence="4 5">JB182</strain>
    </source>
</reference>
<keyword evidence="4" id="KW-0223">Dioxygenase</keyword>
<protein>
    <submittedName>
        <fullName evidence="4">2-nitropropane dioxygenase</fullName>
    </submittedName>
</protein>
<evidence type="ECO:0000313" key="5">
    <source>
        <dbReference type="Proteomes" id="UP000235739"/>
    </source>
</evidence>
<dbReference type="Gene3D" id="3.20.20.70">
    <property type="entry name" value="Aldolase class I"/>
    <property type="match status" value="1"/>
</dbReference>
<dbReference type="GO" id="GO:0051213">
    <property type="term" value="F:dioxygenase activity"/>
    <property type="evidence" value="ECO:0007669"/>
    <property type="project" value="UniProtKB-KW"/>
</dbReference>
<dbReference type="EMBL" id="PNQX01000002">
    <property type="protein sequence ID" value="PMQ19700.1"/>
    <property type="molecule type" value="Genomic_DNA"/>
</dbReference>
<evidence type="ECO:0000256" key="3">
    <source>
        <dbReference type="ARBA" id="ARBA00023002"/>
    </source>
</evidence>